<name>A0AAD9FPY1_PAPLA</name>
<keyword evidence="7 11" id="KW-0100">Branched-chain amino acid biosynthesis</keyword>
<protein>
    <recommendedName>
        <fullName evidence="11">Branched-chain-amino-acid aminotransferase</fullName>
        <ecNumber evidence="11">2.6.1.42</ecNumber>
    </recommendedName>
</protein>
<comment type="cofactor">
    <cofactor evidence="1 10">
        <name>pyridoxal 5'-phosphate</name>
        <dbReference type="ChEBI" id="CHEBI:597326"/>
    </cofactor>
</comment>
<evidence type="ECO:0000256" key="3">
    <source>
        <dbReference type="ARBA" id="ARBA00022576"/>
    </source>
</evidence>
<evidence type="ECO:0000256" key="6">
    <source>
        <dbReference type="ARBA" id="ARBA00022898"/>
    </source>
</evidence>
<dbReference type="GO" id="GO:0009099">
    <property type="term" value="P:L-valine biosynthetic process"/>
    <property type="evidence" value="ECO:0007669"/>
    <property type="project" value="TreeGrafter"/>
</dbReference>
<gene>
    <name evidence="12" type="ORF">DB88DRAFT_457588</name>
</gene>
<evidence type="ECO:0000256" key="9">
    <source>
        <dbReference type="RuleBase" id="RU004106"/>
    </source>
</evidence>
<dbReference type="EC" id="2.6.1.42" evidence="11"/>
<dbReference type="InterPro" id="IPR043131">
    <property type="entry name" value="BCAT-like_N"/>
</dbReference>
<evidence type="ECO:0000256" key="10">
    <source>
        <dbReference type="RuleBase" id="RU004516"/>
    </source>
</evidence>
<dbReference type="GO" id="GO:0009098">
    <property type="term" value="P:L-leucine biosynthetic process"/>
    <property type="evidence" value="ECO:0007669"/>
    <property type="project" value="TreeGrafter"/>
</dbReference>
<comment type="catalytic activity">
    <reaction evidence="11">
        <text>L-isoleucine + 2-oxoglutarate = (S)-3-methyl-2-oxopentanoate + L-glutamate</text>
        <dbReference type="Rhea" id="RHEA:24801"/>
        <dbReference type="ChEBI" id="CHEBI:16810"/>
        <dbReference type="ChEBI" id="CHEBI:29985"/>
        <dbReference type="ChEBI" id="CHEBI:35146"/>
        <dbReference type="ChEBI" id="CHEBI:58045"/>
        <dbReference type="EC" id="2.6.1.42"/>
    </reaction>
</comment>
<evidence type="ECO:0000256" key="8">
    <source>
        <dbReference type="PIRSR" id="PIRSR006468-1"/>
    </source>
</evidence>
<dbReference type="AlphaFoldDB" id="A0AAD9FPY1"/>
<organism evidence="12 13">
    <name type="scientific">Papiliotrema laurentii</name>
    <name type="common">Cryptococcus laurentii</name>
    <dbReference type="NCBI Taxonomy" id="5418"/>
    <lineage>
        <taxon>Eukaryota</taxon>
        <taxon>Fungi</taxon>
        <taxon>Dikarya</taxon>
        <taxon>Basidiomycota</taxon>
        <taxon>Agaricomycotina</taxon>
        <taxon>Tremellomycetes</taxon>
        <taxon>Tremellales</taxon>
        <taxon>Rhynchogastremaceae</taxon>
        <taxon>Papiliotrema</taxon>
    </lineage>
</organism>
<dbReference type="EMBL" id="JAODAN010000011">
    <property type="protein sequence ID" value="KAK1921147.1"/>
    <property type="molecule type" value="Genomic_DNA"/>
</dbReference>
<dbReference type="Gene3D" id="3.30.470.10">
    <property type="match status" value="1"/>
</dbReference>
<dbReference type="PROSITE" id="PS00770">
    <property type="entry name" value="AA_TRANSFER_CLASS_4"/>
    <property type="match status" value="1"/>
</dbReference>
<comment type="catalytic activity">
    <reaction evidence="11">
        <text>L-valine + 2-oxoglutarate = 3-methyl-2-oxobutanoate + L-glutamate</text>
        <dbReference type="Rhea" id="RHEA:24813"/>
        <dbReference type="ChEBI" id="CHEBI:11851"/>
        <dbReference type="ChEBI" id="CHEBI:16810"/>
        <dbReference type="ChEBI" id="CHEBI:29985"/>
        <dbReference type="ChEBI" id="CHEBI:57762"/>
        <dbReference type="EC" id="2.6.1.42"/>
    </reaction>
</comment>
<dbReference type="PANTHER" id="PTHR11825:SF44">
    <property type="entry name" value="BRANCHED-CHAIN-AMINO-ACID AMINOTRANSFERASE"/>
    <property type="match status" value="1"/>
</dbReference>
<dbReference type="InterPro" id="IPR018300">
    <property type="entry name" value="Aminotrans_IV_CS"/>
</dbReference>
<dbReference type="Pfam" id="PF01063">
    <property type="entry name" value="Aminotran_4"/>
    <property type="match status" value="1"/>
</dbReference>
<proteinExistence type="inferred from homology"/>
<reference evidence="12" key="1">
    <citation type="submission" date="2023-02" db="EMBL/GenBank/DDBJ databases">
        <title>Identification and recombinant expression of a fungal hydrolase from Papiliotrema laurentii that hydrolyzes apple cutin and clears colloidal polyester polyurethane.</title>
        <authorList>
            <consortium name="DOE Joint Genome Institute"/>
            <person name="Roman V.A."/>
            <person name="Bojanowski C."/>
            <person name="Crable B.R."/>
            <person name="Wagner D.N."/>
            <person name="Hung C.S."/>
            <person name="Nadeau L.J."/>
            <person name="Schratz L."/>
            <person name="Haridas S."/>
            <person name="Pangilinan J."/>
            <person name="Lipzen A."/>
            <person name="Na H."/>
            <person name="Yan M."/>
            <person name="Ng V."/>
            <person name="Grigoriev I.V."/>
            <person name="Spatafora J.W."/>
            <person name="Barlow D."/>
            <person name="Biffinger J."/>
            <person name="Kelley-Loughnane N."/>
            <person name="Varaljay V.A."/>
            <person name="Crookes-Goodson W.J."/>
        </authorList>
    </citation>
    <scope>NUCLEOTIDE SEQUENCE</scope>
    <source>
        <strain evidence="12">5307AH</strain>
    </source>
</reference>
<dbReference type="SUPFAM" id="SSF56752">
    <property type="entry name" value="D-aminoacid aminotransferase-like PLP-dependent enzymes"/>
    <property type="match status" value="1"/>
</dbReference>
<keyword evidence="5 11" id="KW-0808">Transferase</keyword>
<dbReference type="GO" id="GO:0005739">
    <property type="term" value="C:mitochondrion"/>
    <property type="evidence" value="ECO:0007669"/>
    <property type="project" value="TreeGrafter"/>
</dbReference>
<evidence type="ECO:0000256" key="7">
    <source>
        <dbReference type="ARBA" id="ARBA00023304"/>
    </source>
</evidence>
<dbReference type="PIRSF" id="PIRSF006468">
    <property type="entry name" value="BCAT1"/>
    <property type="match status" value="1"/>
</dbReference>
<evidence type="ECO:0000256" key="11">
    <source>
        <dbReference type="RuleBase" id="RU004517"/>
    </source>
</evidence>
<keyword evidence="3 11" id="KW-0032">Aminotransferase</keyword>
<comment type="catalytic activity">
    <reaction evidence="11">
        <text>L-leucine + 2-oxoglutarate = 4-methyl-2-oxopentanoate + L-glutamate</text>
        <dbReference type="Rhea" id="RHEA:18321"/>
        <dbReference type="ChEBI" id="CHEBI:16810"/>
        <dbReference type="ChEBI" id="CHEBI:17865"/>
        <dbReference type="ChEBI" id="CHEBI:29985"/>
        <dbReference type="ChEBI" id="CHEBI:57427"/>
        <dbReference type="EC" id="2.6.1.42"/>
    </reaction>
</comment>
<dbReference type="Gene3D" id="3.20.10.10">
    <property type="entry name" value="D-amino Acid Aminotransferase, subunit A, domain 2"/>
    <property type="match status" value="1"/>
</dbReference>
<evidence type="ECO:0000256" key="5">
    <source>
        <dbReference type="ARBA" id="ARBA00022679"/>
    </source>
</evidence>
<dbReference type="InterPro" id="IPR005786">
    <property type="entry name" value="B_amino_transII"/>
</dbReference>
<dbReference type="InterPro" id="IPR036038">
    <property type="entry name" value="Aminotransferase-like"/>
</dbReference>
<dbReference type="PANTHER" id="PTHR11825">
    <property type="entry name" value="SUBGROUP IIII AMINOTRANSFERASE"/>
    <property type="match status" value="1"/>
</dbReference>
<evidence type="ECO:0000313" key="13">
    <source>
        <dbReference type="Proteomes" id="UP001182556"/>
    </source>
</evidence>
<dbReference type="Proteomes" id="UP001182556">
    <property type="component" value="Unassembled WGS sequence"/>
</dbReference>
<keyword evidence="13" id="KW-1185">Reference proteome</keyword>
<dbReference type="InterPro" id="IPR043132">
    <property type="entry name" value="BCAT-like_C"/>
</dbReference>
<feature type="modified residue" description="N6-(pyridoxal phosphate)lysine" evidence="8">
    <location>
        <position position="233"/>
    </location>
</feature>
<accession>A0AAD9FPY1</accession>
<dbReference type="GO" id="GO:0004084">
    <property type="term" value="F:branched-chain-amino-acid transaminase activity"/>
    <property type="evidence" value="ECO:0007669"/>
    <property type="project" value="UniProtKB-EC"/>
</dbReference>
<keyword evidence="6 10" id="KW-0663">Pyridoxal phosphate</keyword>
<dbReference type="InterPro" id="IPR001544">
    <property type="entry name" value="Aminotrans_IV"/>
</dbReference>
<sequence length="401" mass="44468">MHESTSLRISLYHHYYHHQPLPPAMSHTPTSALSADNIFFHPLPPAHSPLPGKESHGRYMLTVPWSRVSGWGQPKISPRAELSFDPLSGVLQYAVTCFEGMKCYKRENGDLTLFRPKANFNRLKRSAARLGLPSEWDNDELLSLLSKLLALEAPLVPQEDGGNLYIRPNIVETSEGSVIQQAPLVEEALLYIVTTVNFGKKLYPSAESPEQGLKLDANKEFIRAWPGGTGSYKLGANYGPVSTAKKQGYAMSLWLHGKEDYISEAGAMNMFVIKQAQDGYLEFITMSLENGIVLPGITRDSIINLLNAHAKGENIIEGLQKEIRVVERDIGMPELVAANEDGSLKGMFGCGTGIVVVSIREILYEGKTQTLPYAPVVLALRDTMTALHRGKKEYQDWLYVV</sequence>
<evidence type="ECO:0000313" key="12">
    <source>
        <dbReference type="EMBL" id="KAK1921147.1"/>
    </source>
</evidence>
<evidence type="ECO:0000256" key="4">
    <source>
        <dbReference type="ARBA" id="ARBA00022605"/>
    </source>
</evidence>
<evidence type="ECO:0000256" key="1">
    <source>
        <dbReference type="ARBA" id="ARBA00001933"/>
    </source>
</evidence>
<feature type="non-terminal residue" evidence="12">
    <location>
        <position position="401"/>
    </location>
</feature>
<comment type="caution">
    <text evidence="12">The sequence shown here is derived from an EMBL/GenBank/DDBJ whole genome shotgun (WGS) entry which is preliminary data.</text>
</comment>
<comment type="similarity">
    <text evidence="2 9">Belongs to the class-IV pyridoxal-phosphate-dependent aminotransferase family.</text>
</comment>
<evidence type="ECO:0000256" key="2">
    <source>
        <dbReference type="ARBA" id="ARBA00009320"/>
    </source>
</evidence>
<keyword evidence="4 11" id="KW-0028">Amino-acid biosynthesis</keyword>